<keyword evidence="2" id="KW-1185">Reference proteome</keyword>
<sequence>MWRRLVIAVAAVHGARVNNGGASALSPAQWQQVANDPYCWWPASKKQLAIQTRAGVWSLTHWVSA</sequence>
<gene>
    <name evidence="1" type="ORF">AN401_11040</name>
</gene>
<dbReference type="Proteomes" id="UP000217763">
    <property type="component" value="Chromosome"/>
</dbReference>
<name>A0A291HQE0_9GAMM</name>
<proteinExistence type="predicted"/>
<evidence type="ECO:0000313" key="1">
    <source>
        <dbReference type="EMBL" id="ATG74329.1"/>
    </source>
</evidence>
<dbReference type="AlphaFoldDB" id="A0A291HQE0"/>
<dbReference type="EMBL" id="CP012621">
    <property type="protein sequence ID" value="ATG74329.1"/>
    <property type="molecule type" value="Genomic_DNA"/>
</dbReference>
<dbReference type="RefSeq" id="WP_096779407.1">
    <property type="nucleotide sequence ID" value="NZ_CP012621.1"/>
</dbReference>
<dbReference type="KEGG" id="zdf:AN401_11040"/>
<evidence type="ECO:0000313" key="2">
    <source>
        <dbReference type="Proteomes" id="UP000217763"/>
    </source>
</evidence>
<protein>
    <submittedName>
        <fullName evidence="1">Uncharacterized protein</fullName>
    </submittedName>
</protein>
<reference evidence="2" key="1">
    <citation type="submission" date="2015-09" db="EMBL/GenBank/DDBJ databases">
        <authorList>
            <person name="Shao Z."/>
            <person name="Wang L."/>
        </authorList>
    </citation>
    <scope>NUCLEOTIDE SEQUENCE [LARGE SCALE GENOMIC DNA]</scope>
    <source>
        <strain evidence="2">F13-1</strain>
    </source>
</reference>
<organism evidence="1 2">
    <name type="scientific">Zobellella denitrificans</name>
    <dbReference type="NCBI Taxonomy" id="347534"/>
    <lineage>
        <taxon>Bacteria</taxon>
        <taxon>Pseudomonadati</taxon>
        <taxon>Pseudomonadota</taxon>
        <taxon>Gammaproteobacteria</taxon>
        <taxon>Aeromonadales</taxon>
        <taxon>Aeromonadaceae</taxon>
        <taxon>Zobellella</taxon>
    </lineage>
</organism>
<accession>A0A291HQE0</accession>